<sequence>MIRALAFCLALTAATAPAARACDTALLLAIDVSGSIDRGEYALQTVGLAQALRDPDVAAALLQGQVAVAVVQWSGVGQQALSLPWHRILSPRHLRDFTAQVDALPRAFSGSDTAVGEALAFAAEQFDAVPDCRRRVIDISGDGPENVGNTAGRARADAIAAGIEINAIAIEDMGQSAPISAFYRNWVITRGAFVMTARGLQDYPRAMREKLLRELIRPSG</sequence>
<dbReference type="InterPro" id="IPR010607">
    <property type="entry name" value="DUF1194"/>
</dbReference>
<feature type="signal peptide" evidence="1">
    <location>
        <begin position="1"/>
        <end position="21"/>
    </location>
</feature>
<evidence type="ECO:0000256" key="1">
    <source>
        <dbReference type="SAM" id="SignalP"/>
    </source>
</evidence>
<dbReference type="PROSITE" id="PS50234">
    <property type="entry name" value="VWFA"/>
    <property type="match status" value="1"/>
</dbReference>
<evidence type="ECO:0000313" key="4">
    <source>
        <dbReference type="Proteomes" id="UP000648908"/>
    </source>
</evidence>
<keyword evidence="1" id="KW-0732">Signal</keyword>
<evidence type="ECO:0000313" key="3">
    <source>
        <dbReference type="EMBL" id="MBL4917554.1"/>
    </source>
</evidence>
<feature type="chain" id="PRO_5035443086" evidence="1">
    <location>
        <begin position="22"/>
        <end position="220"/>
    </location>
</feature>
<dbReference type="Pfam" id="PF06707">
    <property type="entry name" value="DUF1194"/>
    <property type="match status" value="1"/>
</dbReference>
<evidence type="ECO:0000259" key="2">
    <source>
        <dbReference type="PROSITE" id="PS50234"/>
    </source>
</evidence>
<accession>A0A8K0Y2G9</accession>
<gene>
    <name evidence="3" type="ORF">JL811_10000</name>
</gene>
<dbReference type="SUPFAM" id="SSF53300">
    <property type="entry name" value="vWA-like"/>
    <property type="match status" value="1"/>
</dbReference>
<dbReference type="Proteomes" id="UP000648908">
    <property type="component" value="Unassembled WGS sequence"/>
</dbReference>
<dbReference type="RefSeq" id="WP_202688457.1">
    <property type="nucleotide sequence ID" value="NZ_JAESVN010000003.1"/>
</dbReference>
<reference evidence="3" key="1">
    <citation type="submission" date="2021-01" db="EMBL/GenBank/DDBJ databases">
        <title>Tabrizicola alba sp. nov. a motile alkaliphilic bacterium isolated from a soda lake.</title>
        <authorList>
            <person name="Szuroczki S."/>
            <person name="Abbaszade G."/>
            <person name="Schumann P."/>
            <person name="Toth E."/>
        </authorList>
    </citation>
    <scope>NUCLEOTIDE SEQUENCE</scope>
    <source>
        <strain evidence="3">DMG-N-6</strain>
    </source>
</reference>
<dbReference type="AlphaFoldDB" id="A0A8K0Y2G9"/>
<organism evidence="3 4">
    <name type="scientific">Szabonella alba</name>
    <dbReference type="NCBI Taxonomy" id="2804194"/>
    <lineage>
        <taxon>Bacteria</taxon>
        <taxon>Pseudomonadati</taxon>
        <taxon>Pseudomonadota</taxon>
        <taxon>Alphaproteobacteria</taxon>
        <taxon>Rhodobacterales</taxon>
        <taxon>Paracoccaceae</taxon>
        <taxon>Szabonella</taxon>
    </lineage>
</organism>
<dbReference type="Gene3D" id="3.40.50.410">
    <property type="entry name" value="von Willebrand factor, type A domain"/>
    <property type="match status" value="1"/>
</dbReference>
<proteinExistence type="predicted"/>
<dbReference type="CDD" id="cd00198">
    <property type="entry name" value="vWFA"/>
    <property type="match status" value="1"/>
</dbReference>
<protein>
    <submittedName>
        <fullName evidence="3">DUF1194 domain-containing protein</fullName>
    </submittedName>
</protein>
<dbReference type="InterPro" id="IPR036465">
    <property type="entry name" value="vWFA_dom_sf"/>
</dbReference>
<dbReference type="EMBL" id="JAESVN010000003">
    <property type="protein sequence ID" value="MBL4917554.1"/>
    <property type="molecule type" value="Genomic_DNA"/>
</dbReference>
<comment type="caution">
    <text evidence="3">The sequence shown here is derived from an EMBL/GenBank/DDBJ whole genome shotgun (WGS) entry which is preliminary data.</text>
</comment>
<keyword evidence="4" id="KW-1185">Reference proteome</keyword>
<feature type="domain" description="VWFA" evidence="2">
    <location>
        <begin position="25"/>
        <end position="215"/>
    </location>
</feature>
<dbReference type="InterPro" id="IPR002035">
    <property type="entry name" value="VWF_A"/>
</dbReference>
<name>A0A8K0Y2G9_9RHOB</name>